<evidence type="ECO:0000313" key="2">
    <source>
        <dbReference type="EMBL" id="CAB3999276.1"/>
    </source>
</evidence>
<dbReference type="AlphaFoldDB" id="A0A6S7H5L7"/>
<gene>
    <name evidence="2" type="ORF">PACLA_8A072890</name>
</gene>
<evidence type="ECO:0000256" key="1">
    <source>
        <dbReference type="SAM" id="MobiDB-lite"/>
    </source>
</evidence>
<feature type="region of interest" description="Disordered" evidence="1">
    <location>
        <begin position="25"/>
        <end position="96"/>
    </location>
</feature>
<protein>
    <submittedName>
        <fullName evidence="2">Uncharacterized protein</fullName>
    </submittedName>
</protein>
<organism evidence="2 3">
    <name type="scientific">Paramuricea clavata</name>
    <name type="common">Red gorgonian</name>
    <name type="synonym">Violescent sea-whip</name>
    <dbReference type="NCBI Taxonomy" id="317549"/>
    <lineage>
        <taxon>Eukaryota</taxon>
        <taxon>Metazoa</taxon>
        <taxon>Cnidaria</taxon>
        <taxon>Anthozoa</taxon>
        <taxon>Octocorallia</taxon>
        <taxon>Malacalcyonacea</taxon>
        <taxon>Plexauridae</taxon>
        <taxon>Paramuricea</taxon>
    </lineage>
</organism>
<sequence length="208" mass="23414">LRSRPFIDIWRQNAVTRIIPDEEVPGFFHDADDSGSDQPFEREVPLVDGQPNESSDYERSRTSSIVPDVLVDTPGSATPGHDRPGPDTLRPGSSNDNIFPPSIILPTIAETSDREPSISPIGEIVDHEVEYKQEALDLLIQRLLREVLGDRDQTSFSEIFPPRPNDTRRIRAARGLYELLVWHQRNVAVLSQPEGGFSEIYIERGSNF</sequence>
<name>A0A6S7H5L7_PARCT</name>
<dbReference type="Proteomes" id="UP001152795">
    <property type="component" value="Unassembled WGS sequence"/>
</dbReference>
<dbReference type="EMBL" id="CACRXK020003554">
    <property type="protein sequence ID" value="CAB3999276.1"/>
    <property type="molecule type" value="Genomic_DNA"/>
</dbReference>
<feature type="non-terminal residue" evidence="2">
    <location>
        <position position="1"/>
    </location>
</feature>
<keyword evidence="3" id="KW-1185">Reference proteome</keyword>
<accession>A0A6S7H5L7</accession>
<reference evidence="2" key="1">
    <citation type="submission" date="2020-04" db="EMBL/GenBank/DDBJ databases">
        <authorList>
            <person name="Alioto T."/>
            <person name="Alioto T."/>
            <person name="Gomez Garrido J."/>
        </authorList>
    </citation>
    <scope>NUCLEOTIDE SEQUENCE</scope>
    <source>
        <strain evidence="2">A484AB</strain>
    </source>
</reference>
<evidence type="ECO:0000313" key="3">
    <source>
        <dbReference type="Proteomes" id="UP001152795"/>
    </source>
</evidence>
<proteinExistence type="predicted"/>
<comment type="caution">
    <text evidence="2">The sequence shown here is derived from an EMBL/GenBank/DDBJ whole genome shotgun (WGS) entry which is preliminary data.</text>
</comment>